<reference evidence="2" key="1">
    <citation type="submission" date="2018-09" db="EMBL/GenBank/DDBJ databases">
        <authorList>
            <person name="Zhu H."/>
        </authorList>
    </citation>
    <scope>NUCLEOTIDE SEQUENCE [LARGE SCALE GENOMIC DNA]</scope>
    <source>
        <strain evidence="2">K1R23-30</strain>
    </source>
</reference>
<protein>
    <submittedName>
        <fullName evidence="1">Uncharacterized protein</fullName>
    </submittedName>
</protein>
<evidence type="ECO:0000313" key="1">
    <source>
        <dbReference type="EMBL" id="RJF95215.1"/>
    </source>
</evidence>
<gene>
    <name evidence="1" type="ORF">D3871_17340</name>
</gene>
<evidence type="ECO:0000313" key="2">
    <source>
        <dbReference type="Proteomes" id="UP000265955"/>
    </source>
</evidence>
<dbReference type="RefSeq" id="WP_119770366.1">
    <property type="nucleotide sequence ID" value="NZ_QYUO01000002.1"/>
</dbReference>
<sequence length="223" mass="25605">MDISHLPGQLRGKLGRSIGRSATPTYAGFLDWYFLIQVICKRSEIYVHAQSLHRTKSQFFRFFSIPIWINEKGERYTPSGWVKQQAWSHIPDFDLGNSTSDTRAPWQSGWKVLKAYGSRDFDYRYAIGLQSYWYEHGGEGTDYRYESVQQDFEDGYVTIVKCFAHGETQPSAEITLASVSDNITPEHAPDPLIKEFVTRLPADIRTGLGPYMDACRHGNVHRK</sequence>
<organism evidence="1 2">
    <name type="scientific">Noviherbaspirillum saxi</name>
    <dbReference type="NCBI Taxonomy" id="2320863"/>
    <lineage>
        <taxon>Bacteria</taxon>
        <taxon>Pseudomonadati</taxon>
        <taxon>Pseudomonadota</taxon>
        <taxon>Betaproteobacteria</taxon>
        <taxon>Burkholderiales</taxon>
        <taxon>Oxalobacteraceae</taxon>
        <taxon>Noviherbaspirillum</taxon>
    </lineage>
</organism>
<keyword evidence="2" id="KW-1185">Reference proteome</keyword>
<comment type="caution">
    <text evidence="1">The sequence shown here is derived from an EMBL/GenBank/DDBJ whole genome shotgun (WGS) entry which is preliminary data.</text>
</comment>
<dbReference type="AlphaFoldDB" id="A0A3A3FL81"/>
<proteinExistence type="predicted"/>
<name>A0A3A3FL81_9BURK</name>
<dbReference type="EMBL" id="QYUO01000002">
    <property type="protein sequence ID" value="RJF95215.1"/>
    <property type="molecule type" value="Genomic_DNA"/>
</dbReference>
<dbReference type="Proteomes" id="UP000265955">
    <property type="component" value="Unassembled WGS sequence"/>
</dbReference>
<accession>A0A3A3FL81</accession>